<feature type="compositionally biased region" description="Low complexity" evidence="4">
    <location>
        <begin position="915"/>
        <end position="927"/>
    </location>
</feature>
<gene>
    <name evidence="6" type="ORF">HYALB_00010121</name>
</gene>
<dbReference type="GO" id="GO:0045944">
    <property type="term" value="P:positive regulation of transcription by RNA polymerase II"/>
    <property type="evidence" value="ECO:0007669"/>
    <property type="project" value="TreeGrafter"/>
</dbReference>
<feature type="compositionally biased region" description="Basic and acidic residues" evidence="4">
    <location>
        <begin position="935"/>
        <end position="944"/>
    </location>
</feature>
<dbReference type="GO" id="GO:0000077">
    <property type="term" value="P:DNA damage checkpoint signaling"/>
    <property type="evidence" value="ECO:0007669"/>
    <property type="project" value="TreeGrafter"/>
</dbReference>
<feature type="compositionally biased region" description="Polar residues" evidence="4">
    <location>
        <begin position="899"/>
        <end position="908"/>
    </location>
</feature>
<keyword evidence="3" id="KW-0539">Nucleus</keyword>
<dbReference type="GO" id="GO:0005634">
    <property type="term" value="C:nucleus"/>
    <property type="evidence" value="ECO:0007669"/>
    <property type="project" value="UniProtKB-SubCell"/>
</dbReference>
<dbReference type="SUPFAM" id="SSF52113">
    <property type="entry name" value="BRCT domain"/>
    <property type="match status" value="1"/>
</dbReference>
<comment type="subcellular location">
    <subcellularLocation>
        <location evidence="1">Nucleus</location>
    </subcellularLocation>
</comment>
<organism evidence="6 7">
    <name type="scientific">Hymenoscyphus albidus</name>
    <dbReference type="NCBI Taxonomy" id="595503"/>
    <lineage>
        <taxon>Eukaryota</taxon>
        <taxon>Fungi</taxon>
        <taxon>Dikarya</taxon>
        <taxon>Ascomycota</taxon>
        <taxon>Pezizomycotina</taxon>
        <taxon>Leotiomycetes</taxon>
        <taxon>Helotiales</taxon>
        <taxon>Helotiaceae</taxon>
        <taxon>Hymenoscyphus</taxon>
    </lineage>
</organism>
<feature type="compositionally biased region" description="Polar residues" evidence="4">
    <location>
        <begin position="539"/>
        <end position="556"/>
    </location>
</feature>
<protein>
    <recommendedName>
        <fullName evidence="5">BRCT domain-containing protein</fullName>
    </recommendedName>
</protein>
<evidence type="ECO:0000256" key="4">
    <source>
        <dbReference type="SAM" id="MobiDB-lite"/>
    </source>
</evidence>
<evidence type="ECO:0000256" key="1">
    <source>
        <dbReference type="ARBA" id="ARBA00004123"/>
    </source>
</evidence>
<feature type="compositionally biased region" description="Low complexity" evidence="4">
    <location>
        <begin position="481"/>
        <end position="495"/>
    </location>
</feature>
<dbReference type="GO" id="GO:0042393">
    <property type="term" value="F:histone binding"/>
    <property type="evidence" value="ECO:0007669"/>
    <property type="project" value="TreeGrafter"/>
</dbReference>
<feature type="region of interest" description="Disordered" evidence="4">
    <location>
        <begin position="292"/>
        <end position="454"/>
    </location>
</feature>
<feature type="compositionally biased region" description="Basic residues" evidence="4">
    <location>
        <begin position="866"/>
        <end position="875"/>
    </location>
</feature>
<dbReference type="PANTHER" id="PTHR15321">
    <property type="entry name" value="TUMOR SUPPRESSOR P53-BINDING PROTEIN 1"/>
    <property type="match status" value="1"/>
</dbReference>
<comment type="caution">
    <text evidence="6">The sequence shown here is derived from an EMBL/GenBank/DDBJ whole genome shotgun (WGS) entry which is preliminary data.</text>
</comment>
<keyword evidence="2" id="KW-0227">DNA damage</keyword>
<dbReference type="SMART" id="SM00292">
    <property type="entry name" value="BRCT"/>
    <property type="match status" value="1"/>
</dbReference>
<dbReference type="AlphaFoldDB" id="A0A9N9Q2L4"/>
<feature type="region of interest" description="Disordered" evidence="4">
    <location>
        <begin position="104"/>
        <end position="128"/>
    </location>
</feature>
<feature type="compositionally biased region" description="Low complexity" evidence="4">
    <location>
        <begin position="884"/>
        <end position="898"/>
    </location>
</feature>
<dbReference type="PANTHER" id="PTHR15321:SF3">
    <property type="entry name" value="TP53-BINDING PROTEIN 1"/>
    <property type="match status" value="1"/>
</dbReference>
<feature type="compositionally biased region" description="Polar residues" evidence="4">
    <location>
        <begin position="783"/>
        <end position="792"/>
    </location>
</feature>
<feature type="compositionally biased region" description="Low complexity" evidence="4">
    <location>
        <begin position="753"/>
        <end position="775"/>
    </location>
</feature>
<feature type="region of interest" description="Disordered" evidence="4">
    <location>
        <begin position="586"/>
        <end position="608"/>
    </location>
</feature>
<evidence type="ECO:0000313" key="7">
    <source>
        <dbReference type="Proteomes" id="UP000701801"/>
    </source>
</evidence>
<dbReference type="CDD" id="cd17745">
    <property type="entry name" value="BRCT_p53bp1_rpt1"/>
    <property type="match status" value="1"/>
</dbReference>
<feature type="compositionally biased region" description="Pro residues" evidence="4">
    <location>
        <begin position="261"/>
        <end position="272"/>
    </location>
</feature>
<dbReference type="PROSITE" id="PS50172">
    <property type="entry name" value="BRCT"/>
    <property type="match status" value="1"/>
</dbReference>
<dbReference type="Pfam" id="PF00533">
    <property type="entry name" value="BRCT"/>
    <property type="match status" value="1"/>
</dbReference>
<accession>A0A9N9Q2L4</accession>
<feature type="region of interest" description="Disordered" evidence="4">
    <location>
        <begin position="201"/>
        <end position="277"/>
    </location>
</feature>
<feature type="compositionally biased region" description="Basic and acidic residues" evidence="4">
    <location>
        <begin position="206"/>
        <end position="225"/>
    </location>
</feature>
<feature type="region of interest" description="Disordered" evidence="4">
    <location>
        <begin position="146"/>
        <end position="185"/>
    </location>
</feature>
<evidence type="ECO:0000313" key="6">
    <source>
        <dbReference type="EMBL" id="CAG8971146.1"/>
    </source>
</evidence>
<evidence type="ECO:0000256" key="2">
    <source>
        <dbReference type="ARBA" id="ARBA00022763"/>
    </source>
</evidence>
<feature type="region of interest" description="Disordered" evidence="4">
    <location>
        <begin position="477"/>
        <end position="497"/>
    </location>
</feature>
<dbReference type="OrthoDB" id="129353at2759"/>
<feature type="compositionally biased region" description="Polar residues" evidence="4">
    <location>
        <begin position="593"/>
        <end position="602"/>
    </location>
</feature>
<sequence length="1261" mass="136606">MPHRTLAAAVEAAMEGRGANTEDFDTQECDVWQDQVLVASSSPVKQSSPLPQRTPSPAHTTPEQSAVAIGAFRKHALPLSAAIDSYPKLAPYEDHQARQRSLNANVDADSVKETSKPSAACENDVRSSPPIRDQIFHFKRDAQAQFQLPARIQPPSRGSPSRKGRMDRDGMMNNTQKSSLTQEHSASVFEKYAAAEQLRSSANVYEDARESPSNHTPHTYDENDTGHIMLGLAQESEREGEEPESQDASYAAPIPFSSQPLAPPQTPAPPTNPFKNKGSVLKEQVMFEATQPSSIGRYMASPTSSRPSPNAFNETPLHFQAIDSPLVQRQQMIEDTPNQPSPLFSQTINESPLPTFGLSLDTSKFSNQKPEPRRYNSMKASQEKREPQRYELSSDDSDIEAEKPNRSRAIHKHAAEQLSKVTISLHRKPKLAEPPSSSYTSAIEVPSTGRRRRSLQEDYVAQCDGFDARDTQQKDEYIADSQAPSSPPRHSSAPPMERTELDQVVPDEAIAATQSAATTQGSCNETDGHVLQLGVDATPEQSSKQESTSSLPSTQAPVAAVPGANLDNKLASAVVPVTAELVAKTSSEEPLAMSNSTSSLPPTQAAREAMPELSSENQLPPTFPATTPVYEGHHDNSSHPSTQALPVSLHPHNELDLPLRELCANPTTESTSIKAQLSSGSEQLAIPETSPLPEHNLRPIGDIGVSFATDRGEDMSTPPGFSQDAASEAVLKMNASSPKKVVPATRKRSQPNSVTSSQPQASATAMAAETRTEAVQAAENISLDRSASTDNVPPTGRVENAEISNPQQDVVIDDGPLFVPDNAPQDIADEADDNPALGDAEVDDADTVHLDSSMVDENIKEPPVQVKKRATRRSLAKVAPPTPSALSTTSSELSSISSRAFQTPQSTPFVKGPASSMRTSVTRSSSVKPGPITEKAPKAIELKRNPKRKAIGLEETSEPTRSSKRRSLACVSRSSSVDPLSLPSAFTSGKATSGLFSKMVFAVSYDPKNEKEKEKVKKCIEEQGGRLLEPGFTSLFTTQQEESGFETKLNKKNRGLKFAAVIADDFSRKPKYLEALALGLPCLSGQWILACVAKGKIMEWYPYLLCGGKVEYLNDAHVSRKISSYPAELADLASTLEGRTKVFHGKSIMTIASRAESEAQRGKTIEFLLQASGPARYMQVSSITEARKHLEDHEAEGQAWDFIFCYGNTQVTEKALFTSAGGKKKKRGSSAPASALPLTKVRMLVDKEVFQSVITGRWIDD</sequence>
<reference evidence="6" key="1">
    <citation type="submission" date="2021-07" db="EMBL/GenBank/DDBJ databases">
        <authorList>
            <person name="Durling M."/>
        </authorList>
    </citation>
    <scope>NUCLEOTIDE SEQUENCE</scope>
</reference>
<feature type="compositionally biased region" description="Polar residues" evidence="4">
    <location>
        <begin position="301"/>
        <end position="313"/>
    </location>
</feature>
<dbReference type="Gene3D" id="3.40.50.10190">
    <property type="entry name" value="BRCT domain"/>
    <property type="match status" value="1"/>
</dbReference>
<evidence type="ECO:0000259" key="5">
    <source>
        <dbReference type="PROSITE" id="PS50172"/>
    </source>
</evidence>
<dbReference type="EMBL" id="CAJVRM010000012">
    <property type="protein sequence ID" value="CAG8971146.1"/>
    <property type="molecule type" value="Genomic_DNA"/>
</dbReference>
<feature type="domain" description="BRCT" evidence="5">
    <location>
        <begin position="991"/>
        <end position="1105"/>
    </location>
</feature>
<feature type="compositionally biased region" description="Polar residues" evidence="4">
    <location>
        <begin position="172"/>
        <end position="185"/>
    </location>
</feature>
<feature type="compositionally biased region" description="Polar residues" evidence="4">
    <location>
        <begin position="360"/>
        <end position="369"/>
    </location>
</feature>
<keyword evidence="7" id="KW-1185">Reference proteome</keyword>
<feature type="region of interest" description="Disordered" evidence="4">
    <location>
        <begin position="537"/>
        <end position="556"/>
    </location>
</feature>
<feature type="region of interest" description="Disordered" evidence="4">
    <location>
        <begin position="1"/>
        <end position="26"/>
    </location>
</feature>
<proteinExistence type="predicted"/>
<feature type="compositionally biased region" description="Polar residues" evidence="4">
    <location>
        <begin position="327"/>
        <end position="352"/>
    </location>
</feature>
<feature type="region of interest" description="Disordered" evidence="4">
    <location>
        <begin position="40"/>
        <end position="63"/>
    </location>
</feature>
<feature type="region of interest" description="Disordered" evidence="4">
    <location>
        <begin position="733"/>
        <end position="968"/>
    </location>
</feature>
<name>A0A9N9Q2L4_9HELO</name>
<evidence type="ECO:0000256" key="3">
    <source>
        <dbReference type="ARBA" id="ARBA00023242"/>
    </source>
</evidence>
<dbReference type="Proteomes" id="UP000701801">
    <property type="component" value="Unassembled WGS sequence"/>
</dbReference>
<dbReference type="InterPro" id="IPR036420">
    <property type="entry name" value="BRCT_dom_sf"/>
</dbReference>
<dbReference type="InterPro" id="IPR047249">
    <property type="entry name" value="BRCT_p53bp1-like_rpt1"/>
</dbReference>
<dbReference type="InterPro" id="IPR047252">
    <property type="entry name" value="TP53BP1-like"/>
</dbReference>
<dbReference type="InterPro" id="IPR001357">
    <property type="entry name" value="BRCT_dom"/>
</dbReference>